<keyword evidence="2" id="KW-0812">Transmembrane</keyword>
<keyword evidence="2" id="KW-1133">Transmembrane helix</keyword>
<dbReference type="Proteomes" id="UP001157418">
    <property type="component" value="Unassembled WGS sequence"/>
</dbReference>
<name>A0AAU9LVE3_9ASTR</name>
<feature type="compositionally biased region" description="Basic residues" evidence="1">
    <location>
        <begin position="127"/>
        <end position="136"/>
    </location>
</feature>
<evidence type="ECO:0000256" key="1">
    <source>
        <dbReference type="SAM" id="MobiDB-lite"/>
    </source>
</evidence>
<evidence type="ECO:0000313" key="5">
    <source>
        <dbReference type="Proteomes" id="UP001157418"/>
    </source>
</evidence>
<sequence length="136" mass="15351">MVNWLPSAIRRLLLYLVPFCCLRSSVLRRLLLLLVALFPLITIKGFFLTMDEKQQIVVKARLSLGSENHSVEGCKGGMVSEQVVHVKGECMSIFKEFITKHNVPNDVPDPDEIVSSEDDETPSPVVKSKKIRRESN</sequence>
<evidence type="ECO:0000256" key="2">
    <source>
        <dbReference type="SAM" id="Phobius"/>
    </source>
</evidence>
<evidence type="ECO:0000313" key="4">
    <source>
        <dbReference type="EMBL" id="CAH1439248.1"/>
    </source>
</evidence>
<keyword evidence="2" id="KW-0472">Membrane</keyword>
<feature type="transmembrane region" description="Helical" evidence="2">
    <location>
        <begin position="30"/>
        <end position="50"/>
    </location>
</feature>
<feature type="region of interest" description="Disordered" evidence="1">
    <location>
        <begin position="101"/>
        <end position="136"/>
    </location>
</feature>
<dbReference type="PANTHER" id="PTHR37194:SF2">
    <property type="entry name" value="T2E6.7-RELATED"/>
    <property type="match status" value="1"/>
</dbReference>
<comment type="caution">
    <text evidence="3">The sequence shown here is derived from an EMBL/GenBank/DDBJ whole genome shotgun (WGS) entry which is preliminary data.</text>
</comment>
<accession>A0AAU9LVE3</accession>
<protein>
    <submittedName>
        <fullName evidence="3">Uncharacterized protein</fullName>
    </submittedName>
</protein>
<gene>
    <name evidence="4" type="ORF">LVIROSA_LOCUS25458</name>
    <name evidence="3" type="ORF">LVIROSA_LOCUS5218</name>
</gene>
<keyword evidence="5" id="KW-1185">Reference proteome</keyword>
<dbReference type="AlphaFoldDB" id="A0AAU9LVE3"/>
<feature type="compositionally biased region" description="Acidic residues" evidence="1">
    <location>
        <begin position="108"/>
        <end position="121"/>
    </location>
</feature>
<dbReference type="PANTHER" id="PTHR37194">
    <property type="entry name" value="T2E6.7-RELATED"/>
    <property type="match status" value="1"/>
</dbReference>
<dbReference type="EMBL" id="CAKMRJ010004611">
    <property type="protein sequence ID" value="CAH1439248.1"/>
    <property type="molecule type" value="Genomic_DNA"/>
</dbReference>
<organism evidence="3 5">
    <name type="scientific">Lactuca virosa</name>
    <dbReference type="NCBI Taxonomy" id="75947"/>
    <lineage>
        <taxon>Eukaryota</taxon>
        <taxon>Viridiplantae</taxon>
        <taxon>Streptophyta</taxon>
        <taxon>Embryophyta</taxon>
        <taxon>Tracheophyta</taxon>
        <taxon>Spermatophyta</taxon>
        <taxon>Magnoliopsida</taxon>
        <taxon>eudicotyledons</taxon>
        <taxon>Gunneridae</taxon>
        <taxon>Pentapetalae</taxon>
        <taxon>asterids</taxon>
        <taxon>campanulids</taxon>
        <taxon>Asterales</taxon>
        <taxon>Asteraceae</taxon>
        <taxon>Cichorioideae</taxon>
        <taxon>Cichorieae</taxon>
        <taxon>Lactucinae</taxon>
        <taxon>Lactuca</taxon>
    </lineage>
</organism>
<reference evidence="3 5" key="1">
    <citation type="submission" date="2022-01" db="EMBL/GenBank/DDBJ databases">
        <authorList>
            <person name="Xiong W."/>
            <person name="Schranz E."/>
        </authorList>
    </citation>
    <scope>NUCLEOTIDE SEQUENCE [LARGE SCALE GENOMIC DNA]</scope>
</reference>
<dbReference type="EMBL" id="CAKMRJ010000113">
    <property type="protein sequence ID" value="CAH1417542.1"/>
    <property type="molecule type" value="Genomic_DNA"/>
</dbReference>
<proteinExistence type="predicted"/>
<evidence type="ECO:0000313" key="3">
    <source>
        <dbReference type="EMBL" id="CAH1417542.1"/>
    </source>
</evidence>